<evidence type="ECO:0000256" key="1">
    <source>
        <dbReference type="SAM" id="Phobius"/>
    </source>
</evidence>
<dbReference type="PANTHER" id="PTHR30093">
    <property type="entry name" value="GENERAL SECRETION PATHWAY PROTEIN G"/>
    <property type="match status" value="1"/>
</dbReference>
<dbReference type="Pfam" id="PF07963">
    <property type="entry name" value="N_methyl"/>
    <property type="match status" value="1"/>
</dbReference>
<name>A0ABS5BX18_9BACT</name>
<dbReference type="Proteomes" id="UP000676565">
    <property type="component" value="Unassembled WGS sequence"/>
</dbReference>
<dbReference type="SUPFAM" id="SSF54523">
    <property type="entry name" value="Pili subunits"/>
    <property type="match status" value="1"/>
</dbReference>
<sequence>MFRLVRSRVGFTLIELLVVIAIIAILIGLLLPAVQKVREAAARMSCSNNIKQLGLAAHNYQSGNGVLPPGADVQNAGCVVYLLPYLEQDNAFKLFSFQPASYTNYWNDPANRPPSTGTDTIPPPPSPLPMYGTQAKIKSLICPATPDSVTTVLMAVNYGTSGTDYAGSNGGHVFSSAPGRLVLGHSNYLGVAGYYPGNPTLAGIFTFKSKTKIETIGDGSSNTMMFAEYAGGYNAWGGSGGIPDGIMGAAWSCGFNYTGFGSPAADYRAAGAWGVFSGAHTGGRLHICYGDGSVRSLSPSIDFSTWVYLSGMNDGVVVPQN</sequence>
<comment type="caution">
    <text evidence="3">The sequence shown here is derived from an EMBL/GenBank/DDBJ whole genome shotgun (WGS) entry which is preliminary data.</text>
</comment>
<feature type="transmembrane region" description="Helical" evidence="1">
    <location>
        <begin position="12"/>
        <end position="34"/>
    </location>
</feature>
<gene>
    <name evidence="3" type="ORF">J8F10_23415</name>
</gene>
<dbReference type="Gene3D" id="3.30.700.10">
    <property type="entry name" value="Glycoprotein, Type 4 Pilin"/>
    <property type="match status" value="1"/>
</dbReference>
<keyword evidence="1" id="KW-0472">Membrane</keyword>
<keyword evidence="1" id="KW-0812">Transmembrane</keyword>
<dbReference type="RefSeq" id="WP_210657975.1">
    <property type="nucleotide sequence ID" value="NZ_JAGKQQ010000001.1"/>
</dbReference>
<protein>
    <submittedName>
        <fullName evidence="3">DUF1559 domain-containing protein</fullName>
    </submittedName>
</protein>
<evidence type="ECO:0000313" key="3">
    <source>
        <dbReference type="EMBL" id="MBP3958208.1"/>
    </source>
</evidence>
<reference evidence="3 4" key="1">
    <citation type="submission" date="2021-04" db="EMBL/GenBank/DDBJ databases">
        <authorList>
            <person name="Ivanova A."/>
        </authorList>
    </citation>
    <scope>NUCLEOTIDE SEQUENCE [LARGE SCALE GENOMIC DNA]</scope>
    <source>
        <strain evidence="3 4">G18</strain>
    </source>
</reference>
<dbReference type="InterPro" id="IPR012902">
    <property type="entry name" value="N_methyl_site"/>
</dbReference>
<dbReference type="InterPro" id="IPR045584">
    <property type="entry name" value="Pilin-like"/>
</dbReference>
<feature type="domain" description="DUF1559" evidence="2">
    <location>
        <begin position="35"/>
        <end position="303"/>
    </location>
</feature>
<dbReference type="Pfam" id="PF07596">
    <property type="entry name" value="SBP_bac_10"/>
    <property type="match status" value="1"/>
</dbReference>
<evidence type="ECO:0000313" key="4">
    <source>
        <dbReference type="Proteomes" id="UP000676565"/>
    </source>
</evidence>
<dbReference type="InterPro" id="IPR011453">
    <property type="entry name" value="DUF1559"/>
</dbReference>
<dbReference type="PANTHER" id="PTHR30093:SF2">
    <property type="entry name" value="TYPE II SECRETION SYSTEM PROTEIN H"/>
    <property type="match status" value="1"/>
</dbReference>
<keyword evidence="1" id="KW-1133">Transmembrane helix</keyword>
<organism evidence="3 4">
    <name type="scientific">Gemmata palustris</name>
    <dbReference type="NCBI Taxonomy" id="2822762"/>
    <lineage>
        <taxon>Bacteria</taxon>
        <taxon>Pseudomonadati</taxon>
        <taxon>Planctomycetota</taxon>
        <taxon>Planctomycetia</taxon>
        <taxon>Gemmatales</taxon>
        <taxon>Gemmataceae</taxon>
        <taxon>Gemmata</taxon>
    </lineage>
</organism>
<dbReference type="EMBL" id="JAGKQQ010000001">
    <property type="protein sequence ID" value="MBP3958208.1"/>
    <property type="molecule type" value="Genomic_DNA"/>
</dbReference>
<proteinExistence type="predicted"/>
<evidence type="ECO:0000259" key="2">
    <source>
        <dbReference type="Pfam" id="PF07596"/>
    </source>
</evidence>
<accession>A0ABS5BX18</accession>
<keyword evidence="4" id="KW-1185">Reference proteome</keyword>
<dbReference type="NCBIfam" id="TIGR02532">
    <property type="entry name" value="IV_pilin_GFxxxE"/>
    <property type="match status" value="1"/>
</dbReference>